<organism evidence="2 3">
    <name type="scientific">Mucilaginibacter polytrichastri</name>
    <dbReference type="NCBI Taxonomy" id="1302689"/>
    <lineage>
        <taxon>Bacteria</taxon>
        <taxon>Pseudomonadati</taxon>
        <taxon>Bacteroidota</taxon>
        <taxon>Sphingobacteriia</taxon>
        <taxon>Sphingobacteriales</taxon>
        <taxon>Sphingobacteriaceae</taxon>
        <taxon>Mucilaginibacter</taxon>
    </lineage>
</organism>
<gene>
    <name evidence="2" type="ORF">RG47T_1403</name>
</gene>
<feature type="transmembrane region" description="Helical" evidence="1">
    <location>
        <begin position="21"/>
        <end position="41"/>
    </location>
</feature>
<accession>A0A1Q5ZW34</accession>
<name>A0A1Q5ZW34_9SPHI</name>
<dbReference type="Proteomes" id="UP000186720">
    <property type="component" value="Unassembled WGS sequence"/>
</dbReference>
<evidence type="ECO:0000256" key="1">
    <source>
        <dbReference type="SAM" id="Phobius"/>
    </source>
</evidence>
<keyword evidence="1" id="KW-0472">Membrane</keyword>
<keyword evidence="1" id="KW-0812">Transmembrane</keyword>
<protein>
    <recommendedName>
        <fullName evidence="4">MacB-like periplasmic core domain-containing protein</fullName>
    </recommendedName>
</protein>
<dbReference type="AlphaFoldDB" id="A0A1Q5ZW34"/>
<dbReference type="OrthoDB" id="800067at2"/>
<proteinExistence type="predicted"/>
<dbReference type="STRING" id="1302689.RG47T_1403"/>
<keyword evidence="3" id="KW-1185">Reference proteome</keyword>
<dbReference type="RefSeq" id="WP_074488716.1">
    <property type="nucleotide sequence ID" value="NZ_FPAM01000002.1"/>
</dbReference>
<dbReference type="EMBL" id="MPPL01000001">
    <property type="protein sequence ID" value="OKS85956.1"/>
    <property type="molecule type" value="Genomic_DNA"/>
</dbReference>
<comment type="caution">
    <text evidence="2">The sequence shown here is derived from an EMBL/GenBank/DDBJ whole genome shotgun (WGS) entry which is preliminary data.</text>
</comment>
<reference evidence="2 3" key="1">
    <citation type="submission" date="2016-11" db="EMBL/GenBank/DDBJ databases">
        <title>Whole Genome Sequencing of Mucilaginibacter polytrichastri RG4-7(T) isolated from the moss sample.</title>
        <authorList>
            <person name="Li Y."/>
        </authorList>
    </citation>
    <scope>NUCLEOTIDE SEQUENCE [LARGE SCALE GENOMIC DNA]</scope>
    <source>
        <strain evidence="2 3">RG4-7</strain>
    </source>
</reference>
<evidence type="ECO:0000313" key="2">
    <source>
        <dbReference type="EMBL" id="OKS85956.1"/>
    </source>
</evidence>
<keyword evidence="1" id="KW-1133">Transmembrane helix</keyword>
<evidence type="ECO:0000313" key="3">
    <source>
        <dbReference type="Proteomes" id="UP000186720"/>
    </source>
</evidence>
<evidence type="ECO:0008006" key="4">
    <source>
        <dbReference type="Google" id="ProtNLM"/>
    </source>
</evidence>
<sequence>MFKNYLKVALRSLLKRKVFSLINILGLATGMAVCMLIVLFIQDELSFDKFQDKGDLIYRIALERIYPGRSTSYATIPCLLSVSKLLKRR</sequence>